<comment type="caution">
    <text evidence="3">The sequence shown here is derived from an EMBL/GenBank/DDBJ whole genome shotgun (WGS) entry which is preliminary data.</text>
</comment>
<protein>
    <recommendedName>
        <fullName evidence="5">Zn(2)-C6 fungal-type domain-containing protein</fullName>
    </recommendedName>
</protein>
<dbReference type="Proteomes" id="UP001321749">
    <property type="component" value="Unassembled WGS sequence"/>
</dbReference>
<dbReference type="CDD" id="cd00067">
    <property type="entry name" value="GAL4"/>
    <property type="match status" value="1"/>
</dbReference>
<keyword evidence="1" id="KW-0539">Nucleus</keyword>
<dbReference type="GO" id="GO:0008270">
    <property type="term" value="F:zinc ion binding"/>
    <property type="evidence" value="ECO:0007669"/>
    <property type="project" value="InterPro"/>
</dbReference>
<organism evidence="3 4">
    <name type="scientific">Cladorrhinum samala</name>
    <dbReference type="NCBI Taxonomy" id="585594"/>
    <lineage>
        <taxon>Eukaryota</taxon>
        <taxon>Fungi</taxon>
        <taxon>Dikarya</taxon>
        <taxon>Ascomycota</taxon>
        <taxon>Pezizomycotina</taxon>
        <taxon>Sordariomycetes</taxon>
        <taxon>Sordariomycetidae</taxon>
        <taxon>Sordariales</taxon>
        <taxon>Podosporaceae</taxon>
        <taxon>Cladorrhinum</taxon>
    </lineage>
</organism>
<feature type="compositionally biased region" description="Low complexity" evidence="2">
    <location>
        <begin position="126"/>
        <end position="140"/>
    </location>
</feature>
<accession>A0AAV9HFF6</accession>
<evidence type="ECO:0000313" key="3">
    <source>
        <dbReference type="EMBL" id="KAK4459408.1"/>
    </source>
</evidence>
<dbReference type="GO" id="GO:0000981">
    <property type="term" value="F:DNA-binding transcription factor activity, RNA polymerase II-specific"/>
    <property type="evidence" value="ECO:0007669"/>
    <property type="project" value="InterPro"/>
</dbReference>
<reference evidence="3" key="2">
    <citation type="submission" date="2023-06" db="EMBL/GenBank/DDBJ databases">
        <authorList>
            <consortium name="Lawrence Berkeley National Laboratory"/>
            <person name="Mondo S.J."/>
            <person name="Hensen N."/>
            <person name="Bonometti L."/>
            <person name="Westerberg I."/>
            <person name="Brannstrom I.O."/>
            <person name="Guillou S."/>
            <person name="Cros-Aarteil S."/>
            <person name="Calhoun S."/>
            <person name="Haridas S."/>
            <person name="Kuo A."/>
            <person name="Pangilinan J."/>
            <person name="Riley R."/>
            <person name="Labutti K."/>
            <person name="Andreopoulos B."/>
            <person name="Lipzen A."/>
            <person name="Chen C."/>
            <person name="Yanf M."/>
            <person name="Daum C."/>
            <person name="Ng V."/>
            <person name="Clum A."/>
            <person name="Steindorff A."/>
            <person name="Ohm R."/>
            <person name="Martin F."/>
            <person name="Silar P."/>
            <person name="Natvig D."/>
            <person name="Lalanne C."/>
            <person name="Gautier V."/>
            <person name="Ament-Velasquez S.L."/>
            <person name="Kruys A."/>
            <person name="Hutchinson M.I."/>
            <person name="Powell A.J."/>
            <person name="Barry K."/>
            <person name="Miller A.N."/>
            <person name="Grigoriev I.V."/>
            <person name="Debuchy R."/>
            <person name="Gladieux P."/>
            <person name="Thoren M.H."/>
            <person name="Johannesson H."/>
        </authorList>
    </citation>
    <scope>NUCLEOTIDE SEQUENCE</scope>
    <source>
        <strain evidence="3">PSN324</strain>
    </source>
</reference>
<dbReference type="EMBL" id="MU865038">
    <property type="protein sequence ID" value="KAK4459408.1"/>
    <property type="molecule type" value="Genomic_DNA"/>
</dbReference>
<proteinExistence type="predicted"/>
<evidence type="ECO:0008006" key="5">
    <source>
        <dbReference type="Google" id="ProtNLM"/>
    </source>
</evidence>
<feature type="compositionally biased region" description="Basic residues" evidence="2">
    <location>
        <begin position="194"/>
        <end position="204"/>
    </location>
</feature>
<feature type="region of interest" description="Disordered" evidence="2">
    <location>
        <begin position="126"/>
        <end position="175"/>
    </location>
</feature>
<gene>
    <name evidence="3" type="ORF">QBC42DRAFT_9966</name>
</gene>
<sequence>MANMARNGTAGNATFNGFSVFQPALGATLQWLPQIGTPELDDMINAFLPGPASIQDKRAHISMDFFEYSRQTGESIKFYPVAMSATPATSPYDSGYASSFNASPVISEQSSWTQSPLTFAPFEEPAAAPRTASKKSSSSSPIDFANHPGMRIMTKDGRDVTNSASRGCKTKEQRDHAHLMRIIKACDACKRKKVRCDPSHRRRTGSQASSASPVETRPAKKSKKASKPAPAPAAPPPTTDSLAADAMMAPEMAFSSSSFDVVINADELDELWSQYVNFDHQQPVTVANDFSFDDFVFDSFTPSSASASSPSNVFPPSPAVVSDLSTEVSTQQDPALPYMNPDVALGTNYIDFNLYSPSSSFYDDDPVFFQRDVGSRHSPAVVNGTRGLLQELPQHVPGGAAAAAAAAPSPQSRLSATDQRSEYCEEYCAEYLHGCESGYSYRRTRHIAAGPASAQSTSSRSLSAGAENVGSAATHVSQSLVSPSSATRSGVAAGALGISPLIAGNVAGTVQSSGLPSSAIASSSPQSQSQIVGVTGAYGSQSRQDVVVNSHVAQSSVRRGTVVPVVDDKKSCSALQQCRDGLTAALTMILAWTLPVRRISAGGDGKEMQQLQLCPLPSLSQLVVSGLVSMFLSQINTNSLSVMVMAIALVSLAPIALQWCIGAAGPNSLQIPKPRAQSREIQSLIGRQGRNLLCSLDSASFRLR</sequence>
<dbReference type="AlphaFoldDB" id="A0AAV9HFF6"/>
<name>A0AAV9HFF6_9PEZI</name>
<evidence type="ECO:0000313" key="4">
    <source>
        <dbReference type="Proteomes" id="UP001321749"/>
    </source>
</evidence>
<evidence type="ECO:0000256" key="2">
    <source>
        <dbReference type="SAM" id="MobiDB-lite"/>
    </source>
</evidence>
<keyword evidence="4" id="KW-1185">Reference proteome</keyword>
<dbReference type="InterPro" id="IPR001138">
    <property type="entry name" value="Zn2Cys6_DnaBD"/>
</dbReference>
<evidence type="ECO:0000256" key="1">
    <source>
        <dbReference type="ARBA" id="ARBA00023242"/>
    </source>
</evidence>
<reference evidence="3" key="1">
    <citation type="journal article" date="2023" name="Mol. Phylogenet. Evol.">
        <title>Genome-scale phylogeny and comparative genomics of the fungal order Sordariales.</title>
        <authorList>
            <person name="Hensen N."/>
            <person name="Bonometti L."/>
            <person name="Westerberg I."/>
            <person name="Brannstrom I.O."/>
            <person name="Guillou S."/>
            <person name="Cros-Aarteil S."/>
            <person name="Calhoun S."/>
            <person name="Haridas S."/>
            <person name="Kuo A."/>
            <person name="Mondo S."/>
            <person name="Pangilinan J."/>
            <person name="Riley R."/>
            <person name="LaButti K."/>
            <person name="Andreopoulos B."/>
            <person name="Lipzen A."/>
            <person name="Chen C."/>
            <person name="Yan M."/>
            <person name="Daum C."/>
            <person name="Ng V."/>
            <person name="Clum A."/>
            <person name="Steindorff A."/>
            <person name="Ohm R.A."/>
            <person name="Martin F."/>
            <person name="Silar P."/>
            <person name="Natvig D.O."/>
            <person name="Lalanne C."/>
            <person name="Gautier V."/>
            <person name="Ament-Velasquez S.L."/>
            <person name="Kruys A."/>
            <person name="Hutchinson M.I."/>
            <person name="Powell A.J."/>
            <person name="Barry K."/>
            <person name="Miller A.N."/>
            <person name="Grigoriev I.V."/>
            <person name="Debuchy R."/>
            <person name="Gladieux P."/>
            <person name="Hiltunen Thoren M."/>
            <person name="Johannesson H."/>
        </authorList>
    </citation>
    <scope>NUCLEOTIDE SEQUENCE</scope>
    <source>
        <strain evidence="3">PSN324</strain>
    </source>
</reference>
<feature type="region of interest" description="Disordered" evidence="2">
    <location>
        <begin position="194"/>
        <end position="242"/>
    </location>
</feature>
<feature type="compositionally biased region" description="Pro residues" evidence="2">
    <location>
        <begin position="229"/>
        <end position="238"/>
    </location>
</feature>